<dbReference type="SUPFAM" id="SSF50182">
    <property type="entry name" value="Sm-like ribonucleoproteins"/>
    <property type="match status" value="1"/>
</dbReference>
<keyword evidence="6 8" id="KW-0472">Membrane</keyword>
<dbReference type="Gene3D" id="3.30.70.100">
    <property type="match status" value="1"/>
</dbReference>
<feature type="compositionally biased region" description="Acidic residues" evidence="7">
    <location>
        <begin position="367"/>
        <end position="376"/>
    </location>
</feature>
<dbReference type="AlphaFoldDB" id="A0A9E7R4N9"/>
<keyword evidence="5 8" id="KW-1133">Transmembrane helix</keyword>
<dbReference type="GeneID" id="74941923"/>
<evidence type="ECO:0000259" key="9">
    <source>
        <dbReference type="Pfam" id="PF00924"/>
    </source>
</evidence>
<dbReference type="Gene3D" id="1.10.287.1260">
    <property type="match status" value="1"/>
</dbReference>
<dbReference type="EMBL" id="CP104003">
    <property type="protein sequence ID" value="UWM55805.1"/>
    <property type="molecule type" value="Genomic_DNA"/>
</dbReference>
<dbReference type="GO" id="GO:0008381">
    <property type="term" value="F:mechanosensitive monoatomic ion channel activity"/>
    <property type="evidence" value="ECO:0007669"/>
    <property type="project" value="InterPro"/>
</dbReference>
<feature type="domain" description="Mechanosensitive ion channel MscS C-terminal" evidence="10">
    <location>
        <begin position="257"/>
        <end position="341"/>
    </location>
</feature>
<dbReference type="SUPFAM" id="SSF82689">
    <property type="entry name" value="Mechanosensitive channel protein MscS (YggB), C-terminal domain"/>
    <property type="match status" value="1"/>
</dbReference>
<evidence type="ECO:0000256" key="2">
    <source>
        <dbReference type="ARBA" id="ARBA00008017"/>
    </source>
</evidence>
<evidence type="ECO:0000313" key="11">
    <source>
        <dbReference type="EMBL" id="UWM55805.1"/>
    </source>
</evidence>
<dbReference type="RefSeq" id="WP_260594916.1">
    <property type="nucleotide sequence ID" value="NZ_CP104003.1"/>
</dbReference>
<dbReference type="InterPro" id="IPR023408">
    <property type="entry name" value="MscS_beta-dom_sf"/>
</dbReference>
<evidence type="ECO:0000256" key="5">
    <source>
        <dbReference type="ARBA" id="ARBA00022989"/>
    </source>
</evidence>
<dbReference type="InterPro" id="IPR006686">
    <property type="entry name" value="MscS_channel_CS"/>
</dbReference>
<dbReference type="PANTHER" id="PTHR30221">
    <property type="entry name" value="SMALL-CONDUCTANCE MECHANOSENSITIVE CHANNEL"/>
    <property type="match status" value="1"/>
</dbReference>
<feature type="domain" description="Mechanosensitive ion channel MscS" evidence="9">
    <location>
        <begin position="185"/>
        <end position="250"/>
    </location>
</feature>
<proteinExistence type="inferred from homology"/>
<evidence type="ECO:0000259" key="10">
    <source>
        <dbReference type="Pfam" id="PF21082"/>
    </source>
</evidence>
<evidence type="ECO:0000256" key="7">
    <source>
        <dbReference type="SAM" id="MobiDB-lite"/>
    </source>
</evidence>
<keyword evidence="4 8" id="KW-0812">Transmembrane</keyword>
<gene>
    <name evidence="11" type="ORF">N0B31_05835</name>
</gene>
<feature type="transmembrane region" description="Helical" evidence="8">
    <location>
        <begin position="51"/>
        <end position="77"/>
    </location>
</feature>
<dbReference type="Pfam" id="PF00924">
    <property type="entry name" value="MS_channel_2nd"/>
    <property type="match status" value="1"/>
</dbReference>
<dbReference type="SUPFAM" id="SSF82861">
    <property type="entry name" value="Mechanosensitive channel protein MscS (YggB), transmembrane region"/>
    <property type="match status" value="1"/>
</dbReference>
<comment type="similarity">
    <text evidence="2">Belongs to the MscS (TC 1.A.23) family.</text>
</comment>
<evidence type="ECO:0000256" key="3">
    <source>
        <dbReference type="ARBA" id="ARBA00022475"/>
    </source>
</evidence>
<dbReference type="PROSITE" id="PS01246">
    <property type="entry name" value="UPF0003"/>
    <property type="match status" value="1"/>
</dbReference>
<feature type="transmembrane region" description="Helical" evidence="8">
    <location>
        <begin position="20"/>
        <end position="39"/>
    </location>
</feature>
<evidence type="ECO:0000313" key="12">
    <source>
        <dbReference type="Proteomes" id="UP001057580"/>
    </source>
</evidence>
<evidence type="ECO:0000256" key="4">
    <source>
        <dbReference type="ARBA" id="ARBA00022692"/>
    </source>
</evidence>
<name>A0A9E7R4N9_9EURY</name>
<dbReference type="InterPro" id="IPR049278">
    <property type="entry name" value="MS_channel_C"/>
</dbReference>
<dbReference type="Proteomes" id="UP001057580">
    <property type="component" value="Chromosome"/>
</dbReference>
<feature type="region of interest" description="Disordered" evidence="7">
    <location>
        <begin position="344"/>
        <end position="399"/>
    </location>
</feature>
<dbReference type="Pfam" id="PF21082">
    <property type="entry name" value="MS_channel_3rd"/>
    <property type="match status" value="1"/>
</dbReference>
<keyword evidence="3" id="KW-1003">Cell membrane</keyword>
<protein>
    <submittedName>
        <fullName evidence="11">Mechanosensitive ion channel family protein</fullName>
    </submittedName>
</protein>
<feature type="transmembrane region" description="Helical" evidence="8">
    <location>
        <begin position="166"/>
        <end position="196"/>
    </location>
</feature>
<reference evidence="11" key="1">
    <citation type="submission" date="2022-09" db="EMBL/GenBank/DDBJ databases">
        <title>Diverse halophilic archaea isolated from saline environments.</title>
        <authorList>
            <person name="Cui H.-L."/>
        </authorList>
    </citation>
    <scope>NUCLEOTIDE SEQUENCE</scope>
    <source>
        <strain evidence="11">ZS-35-S2</strain>
    </source>
</reference>
<dbReference type="PANTHER" id="PTHR30221:SF20">
    <property type="entry name" value="SMALL-CONDUCTANCE MECHANOSENSITIVE CHANNEL"/>
    <property type="match status" value="1"/>
</dbReference>
<feature type="compositionally biased region" description="Acidic residues" evidence="7">
    <location>
        <begin position="387"/>
        <end position="399"/>
    </location>
</feature>
<feature type="transmembrane region" description="Helical" evidence="8">
    <location>
        <begin position="97"/>
        <end position="117"/>
    </location>
</feature>
<evidence type="ECO:0000256" key="8">
    <source>
        <dbReference type="SAM" id="Phobius"/>
    </source>
</evidence>
<keyword evidence="12" id="KW-1185">Reference proteome</keyword>
<comment type="subcellular location">
    <subcellularLocation>
        <location evidence="1">Cell membrane</location>
        <topology evidence="1">Multi-pass membrane protein</topology>
    </subcellularLocation>
</comment>
<dbReference type="InterPro" id="IPR011014">
    <property type="entry name" value="MscS_channel_TM-2"/>
</dbReference>
<evidence type="ECO:0000256" key="1">
    <source>
        <dbReference type="ARBA" id="ARBA00004651"/>
    </source>
</evidence>
<dbReference type="InterPro" id="IPR045275">
    <property type="entry name" value="MscS_archaea/bacteria_type"/>
</dbReference>
<evidence type="ECO:0000256" key="6">
    <source>
        <dbReference type="ARBA" id="ARBA00023136"/>
    </source>
</evidence>
<dbReference type="KEGG" id="ssai:N0B31_05835"/>
<dbReference type="Gene3D" id="2.30.30.60">
    <property type="match status" value="1"/>
</dbReference>
<accession>A0A9E7R4N9</accession>
<feature type="transmembrane region" description="Helical" evidence="8">
    <location>
        <begin position="138"/>
        <end position="160"/>
    </location>
</feature>
<dbReference type="GO" id="GO:0005886">
    <property type="term" value="C:plasma membrane"/>
    <property type="evidence" value="ECO:0007669"/>
    <property type="project" value="UniProtKB-SubCell"/>
</dbReference>
<dbReference type="InterPro" id="IPR011066">
    <property type="entry name" value="MscS_channel_C_sf"/>
</dbReference>
<dbReference type="InterPro" id="IPR010920">
    <property type="entry name" value="LSM_dom_sf"/>
</dbReference>
<sequence length="399" mass="42925">MSPAVEQVGSLGTGGDPRVVTTTVVLAAFLLGSYGVYRLGSRLKALVDDEALVEAIQSVVVTAFGTAAAVVLTEVWRLGDTVSTAFDAVVPGNPAEAGVKLMISLLVFGAAFTFTRVTKRVIKRESERDTITTHQKEIGHHVVQFLVFLPAFLFVVALWGTRPADLLLGAGAFGVVVGLAARQTLGSVLAGFVLLLARPFEIGDWVVVGEEEGTVTDVSVFNTEIRTFDNEHVLVPNENVANDEIVNRSRTDQLRLTVDVGIDYDVDVAEAAQIAEAAMTECDAVVDTPRPDVVMDQFGGSAVVLTLRFWIDDPTIQRKWQAQNAVVESVKRAFEREGVKIPYPQRELSGRPETDGLQVAPAREVQADDAGEESESPEPHQAAADGGPDEEDRDEAEDS</sequence>
<dbReference type="InterPro" id="IPR006685">
    <property type="entry name" value="MscS_channel_2nd"/>
</dbReference>
<organism evidence="11 12">
    <name type="scientific">Salinirubellus salinus</name>
    <dbReference type="NCBI Taxonomy" id="1364945"/>
    <lineage>
        <taxon>Archaea</taxon>
        <taxon>Methanobacteriati</taxon>
        <taxon>Methanobacteriota</taxon>
        <taxon>Stenosarchaea group</taxon>
        <taxon>Halobacteria</taxon>
        <taxon>Halobacteriales</taxon>
        <taxon>Natronomonadaceae</taxon>
        <taxon>Salinirubellus</taxon>
    </lineage>
</organism>